<dbReference type="PROSITE" id="PS00211">
    <property type="entry name" value="ABC_TRANSPORTER_1"/>
    <property type="match status" value="1"/>
</dbReference>
<keyword evidence="4 11" id="KW-0227">DNA damage</keyword>
<dbReference type="OrthoDB" id="9808609at2"/>
<dbReference type="GO" id="GO:0005737">
    <property type="term" value="C:cytoplasm"/>
    <property type="evidence" value="ECO:0007669"/>
    <property type="project" value="UniProtKB-SubCell"/>
</dbReference>
<dbReference type="CDD" id="cd03221">
    <property type="entry name" value="ABCF_EF-3"/>
    <property type="match status" value="2"/>
</dbReference>
<dbReference type="PATRIC" id="fig|480.237.peg.187"/>
<dbReference type="EC" id="3.6.1.-" evidence="11"/>
<name>A0A198UE83_MORCA</name>
<feature type="domain" description="ABC transporter" evidence="13">
    <location>
        <begin position="323"/>
        <end position="547"/>
    </location>
</feature>
<feature type="domain" description="ABC transporter" evidence="13">
    <location>
        <begin position="4"/>
        <end position="251"/>
    </location>
</feature>
<keyword evidence="3 11" id="KW-0547">Nucleotide-binding</keyword>
<dbReference type="Pfam" id="PF12848">
    <property type="entry name" value="ABC_tran_Xtn"/>
    <property type="match status" value="1"/>
</dbReference>
<evidence type="ECO:0000313" key="15">
    <source>
        <dbReference type="Proteomes" id="UP000078228"/>
    </source>
</evidence>
<evidence type="ECO:0000256" key="11">
    <source>
        <dbReference type="HAMAP-Rule" id="MF_00848"/>
    </source>
</evidence>
<protein>
    <recommendedName>
        <fullName evidence="11">ATP-binding protein Uup</fullName>
        <ecNumber evidence="11">3.6.1.-</ecNumber>
    </recommendedName>
</protein>
<keyword evidence="6 11" id="KW-0067">ATP-binding</keyword>
<evidence type="ECO:0000256" key="6">
    <source>
        <dbReference type="ARBA" id="ARBA00022840"/>
    </source>
</evidence>
<dbReference type="SUPFAM" id="SSF52540">
    <property type="entry name" value="P-loop containing nucleoside triphosphate hydrolases"/>
    <property type="match status" value="2"/>
</dbReference>
<keyword evidence="2 11" id="KW-0677">Repeat</keyword>
<dbReference type="InterPro" id="IPR017871">
    <property type="entry name" value="ABC_transporter-like_CS"/>
</dbReference>
<evidence type="ECO:0000256" key="12">
    <source>
        <dbReference type="SAM" id="MobiDB-lite"/>
    </source>
</evidence>
<evidence type="ECO:0000256" key="5">
    <source>
        <dbReference type="ARBA" id="ARBA00022801"/>
    </source>
</evidence>
<dbReference type="InterPro" id="IPR032781">
    <property type="entry name" value="ABC_tran_Xtn"/>
</dbReference>
<dbReference type="InterPro" id="IPR051309">
    <property type="entry name" value="ABCF_ATPase"/>
</dbReference>
<dbReference type="EMBL" id="LXHC01000028">
    <property type="protein sequence ID" value="OAU94743.1"/>
    <property type="molecule type" value="Genomic_DNA"/>
</dbReference>
<comment type="function">
    <text evidence="11">Probably plays a role in ribosome assembly or function. May be involved in resolution of branched DNA intermediates that result from template switching in postreplication gaps. Binds DNA and has ATPase activity.</text>
</comment>
<dbReference type="GO" id="GO:0043022">
    <property type="term" value="F:ribosome binding"/>
    <property type="evidence" value="ECO:0007669"/>
    <property type="project" value="UniProtKB-UniRule"/>
</dbReference>
<dbReference type="HAMAP" id="MF_00848">
    <property type="entry name" value="Uup"/>
    <property type="match status" value="1"/>
</dbReference>
<comment type="caution">
    <text evidence="14">The sequence shown here is derived from an EMBL/GenBank/DDBJ whole genome shotgun (WGS) entry which is preliminary data.</text>
</comment>
<dbReference type="InterPro" id="IPR032524">
    <property type="entry name" value="ABC_tran_C"/>
</dbReference>
<keyword evidence="7 11" id="KW-0238">DNA-binding</keyword>
<evidence type="ECO:0000256" key="3">
    <source>
        <dbReference type="ARBA" id="ARBA00022741"/>
    </source>
</evidence>
<dbReference type="SMART" id="SM00382">
    <property type="entry name" value="AAA"/>
    <property type="match status" value="2"/>
</dbReference>
<feature type="binding site" evidence="11">
    <location>
        <begin position="36"/>
        <end position="43"/>
    </location>
    <ligand>
        <name>ATP</name>
        <dbReference type="ChEBI" id="CHEBI:30616"/>
        <label>1</label>
    </ligand>
</feature>
<dbReference type="PANTHER" id="PTHR42855:SF1">
    <property type="entry name" value="ABC TRANSPORTER DOMAIN-CONTAINING PROTEIN"/>
    <property type="match status" value="1"/>
</dbReference>
<comment type="catalytic activity">
    <reaction evidence="9 11">
        <text>ATP + H2O = ADP + phosphate + H(+)</text>
        <dbReference type="Rhea" id="RHEA:13065"/>
        <dbReference type="ChEBI" id="CHEBI:15377"/>
        <dbReference type="ChEBI" id="CHEBI:15378"/>
        <dbReference type="ChEBI" id="CHEBI:30616"/>
        <dbReference type="ChEBI" id="CHEBI:43474"/>
        <dbReference type="ChEBI" id="CHEBI:456216"/>
    </reaction>
</comment>
<evidence type="ECO:0000256" key="7">
    <source>
        <dbReference type="ARBA" id="ARBA00023125"/>
    </source>
</evidence>
<evidence type="ECO:0000256" key="9">
    <source>
        <dbReference type="ARBA" id="ARBA00049360"/>
    </source>
</evidence>
<dbReference type="Proteomes" id="UP000078228">
    <property type="component" value="Unassembled WGS sequence"/>
</dbReference>
<dbReference type="Pfam" id="PF16326">
    <property type="entry name" value="ABC_tran_CTD"/>
    <property type="match status" value="1"/>
</dbReference>
<organism evidence="14 15">
    <name type="scientific">Moraxella catarrhalis</name>
    <name type="common">Branhamella catarrhalis</name>
    <dbReference type="NCBI Taxonomy" id="480"/>
    <lineage>
        <taxon>Bacteria</taxon>
        <taxon>Pseudomonadati</taxon>
        <taxon>Pseudomonadota</taxon>
        <taxon>Gammaproteobacteria</taxon>
        <taxon>Moraxellales</taxon>
        <taxon>Moraxellaceae</taxon>
        <taxon>Moraxella</taxon>
    </lineage>
</organism>
<evidence type="ECO:0000256" key="8">
    <source>
        <dbReference type="ARBA" id="ARBA00023204"/>
    </source>
</evidence>
<dbReference type="Gene3D" id="3.40.50.300">
    <property type="entry name" value="P-loop containing nucleotide triphosphate hydrolases"/>
    <property type="match status" value="2"/>
</dbReference>
<dbReference type="GO" id="GO:0006281">
    <property type="term" value="P:DNA repair"/>
    <property type="evidence" value="ECO:0007669"/>
    <property type="project" value="UniProtKB-KW"/>
</dbReference>
<dbReference type="InterPro" id="IPR027417">
    <property type="entry name" value="P-loop_NTPase"/>
</dbReference>
<dbReference type="Pfam" id="PF00005">
    <property type="entry name" value="ABC_tran"/>
    <property type="match status" value="2"/>
</dbReference>
<feature type="binding site" evidence="11">
    <location>
        <begin position="355"/>
        <end position="362"/>
    </location>
    <ligand>
        <name>ATP</name>
        <dbReference type="ChEBI" id="CHEBI:30616"/>
        <label>2</label>
    </ligand>
</feature>
<dbReference type="FunFam" id="3.40.50.300:FF:000011">
    <property type="entry name" value="Putative ABC transporter ATP-binding component"/>
    <property type="match status" value="1"/>
</dbReference>
<dbReference type="GO" id="GO:0003677">
    <property type="term" value="F:DNA binding"/>
    <property type="evidence" value="ECO:0007669"/>
    <property type="project" value="UniProtKB-UniRule"/>
</dbReference>
<dbReference type="InterPro" id="IPR003439">
    <property type="entry name" value="ABC_transporter-like_ATP-bd"/>
</dbReference>
<accession>A0A198UE83</accession>
<dbReference type="RefSeq" id="WP_064609918.1">
    <property type="nucleotide sequence ID" value="NZ_LXHB01000019.1"/>
</dbReference>
<evidence type="ECO:0000256" key="4">
    <source>
        <dbReference type="ARBA" id="ARBA00022763"/>
    </source>
</evidence>
<proteinExistence type="inferred from homology"/>
<dbReference type="FunFam" id="3.40.50.300:FF:000309">
    <property type="entry name" value="ABC transporter ATP-binding protein"/>
    <property type="match status" value="1"/>
</dbReference>
<sequence length="649" mass="72136">MALIQLKNIHLAFGVAPILDGVNFSLELGERVCLIGRNGEGKSTLFKLIMRQIQADDGEVLIKDGTKIAMLAQDVPNESASVLDVVMGGDAKVAQALKSYQLASIDCASGNTDACQAMSQLQQTLDALHGWDFERRARALIDSMRLEADARLSELSGGRKRRVLLARALVTNPDVLLLDEPTNHLDIESIDWLEKFLLNERLTVLFITHDRRFVDALATRIVELDRGQLSSYDVNQGVGGYARYQELKALELASEEKSFAEFDKKLAQEEAWIRQGIKARRTRNEGRVRALKAMREERKARRDVVGNVQISQNSSEKSGKIVCEVNHLTLEYENKTLVKEFSTVLLRGDKVGIIGKNGVGKTTLIKSILGLDNSAIQAGSVKLGTNLNIAFFDQLKDDLDLEKSVADNVSEGSDHVEAGGRKTHILGYLQDFLFTPNRARTPVKALSGGEKARVLLAKLLLKPANVLVLDEPTNDLDMATLELLEDFVVNFEGTVLLISHDRAFMDNVVTQTWVFDTDRYGDGVVLEYVGGYQDYLEQHQRWLASQPVSPSNPPKDDKAEPATQPKPSAPNTAPKRKLSYKEQRELDSLPDEIAMLEHEQSTLAAKLEDGSWFNTDLAAATTASERLAEIDELLMTKLERWDELESIIK</sequence>
<evidence type="ECO:0000313" key="14">
    <source>
        <dbReference type="EMBL" id="OAU94743.1"/>
    </source>
</evidence>
<comment type="subcellular location">
    <subcellularLocation>
        <location evidence="11">Cytoplasm</location>
    </subcellularLocation>
    <text evidence="11">Associates with ribosomes.</text>
</comment>
<dbReference type="Gene3D" id="1.10.287.380">
    <property type="entry name" value="Valyl-tRNA synthetase, C-terminal domain"/>
    <property type="match status" value="1"/>
</dbReference>
<comment type="similarity">
    <text evidence="10 11">Belongs to the ABC transporter superfamily. ABCF family. Uup subfamily.</text>
</comment>
<keyword evidence="15" id="KW-1185">Reference proteome</keyword>
<dbReference type="PANTHER" id="PTHR42855">
    <property type="entry name" value="ABC TRANSPORTER ATP-BINDING SUBUNIT"/>
    <property type="match status" value="1"/>
</dbReference>
<dbReference type="InterPro" id="IPR043686">
    <property type="entry name" value="Uup"/>
</dbReference>
<gene>
    <name evidence="11" type="primary">uup</name>
    <name evidence="14" type="ORF">AO384_2100</name>
</gene>
<dbReference type="InterPro" id="IPR003593">
    <property type="entry name" value="AAA+_ATPase"/>
</dbReference>
<evidence type="ECO:0000256" key="2">
    <source>
        <dbReference type="ARBA" id="ARBA00022737"/>
    </source>
</evidence>
<keyword evidence="8 11" id="KW-0234">DNA repair</keyword>
<reference evidence="14 15" key="1">
    <citation type="journal article" date="2016" name="Genome Biol. Evol.">
        <title>Comparative Genomic Analyses of the Moraxella catarrhalis Serosensitive and Seroresistant Lineages Demonstrate Their Independent Evolution.</title>
        <authorList>
            <person name="Earl J.P."/>
            <person name="de Vries S.P."/>
            <person name="Ahmed A."/>
            <person name="Powell E."/>
            <person name="Schultz M.P."/>
            <person name="Hermans P.W."/>
            <person name="Hill D.J."/>
            <person name="Zhou Z."/>
            <person name="Constantinidou C.I."/>
            <person name="Hu F.Z."/>
            <person name="Bootsma H.J."/>
            <person name="Ehrlich G.D."/>
        </authorList>
    </citation>
    <scope>NUCLEOTIDE SEQUENCE [LARGE SCALE GENOMIC DNA]</scope>
    <source>
        <strain evidence="14 15">Z7542</strain>
    </source>
</reference>
<evidence type="ECO:0000259" key="13">
    <source>
        <dbReference type="PROSITE" id="PS50893"/>
    </source>
</evidence>
<dbReference type="InterPro" id="IPR037118">
    <property type="entry name" value="Val-tRNA_synth_C_sf"/>
</dbReference>
<dbReference type="GO" id="GO:0016887">
    <property type="term" value="F:ATP hydrolysis activity"/>
    <property type="evidence" value="ECO:0007669"/>
    <property type="project" value="UniProtKB-UniRule"/>
</dbReference>
<keyword evidence="5 11" id="KW-0378">Hydrolase</keyword>
<dbReference type="PROSITE" id="PS50893">
    <property type="entry name" value="ABC_TRANSPORTER_2"/>
    <property type="match status" value="2"/>
</dbReference>
<feature type="region of interest" description="Disordered" evidence="12">
    <location>
        <begin position="544"/>
        <end position="579"/>
    </location>
</feature>
<dbReference type="GO" id="GO:0005524">
    <property type="term" value="F:ATP binding"/>
    <property type="evidence" value="ECO:0007669"/>
    <property type="project" value="UniProtKB-UniRule"/>
</dbReference>
<evidence type="ECO:0000256" key="1">
    <source>
        <dbReference type="ARBA" id="ARBA00022490"/>
    </source>
</evidence>
<keyword evidence="1 11" id="KW-0963">Cytoplasm</keyword>
<evidence type="ECO:0000256" key="10">
    <source>
        <dbReference type="ARBA" id="ARBA00061478"/>
    </source>
</evidence>
<dbReference type="AlphaFoldDB" id="A0A198UE83"/>